<feature type="region of interest" description="Disordered" evidence="1">
    <location>
        <begin position="147"/>
        <end position="183"/>
    </location>
</feature>
<dbReference type="AlphaFoldDB" id="A0A3M9XX62"/>
<evidence type="ECO:0000313" key="3">
    <source>
        <dbReference type="Proteomes" id="UP000267145"/>
    </source>
</evidence>
<keyword evidence="3" id="KW-1185">Reference proteome</keyword>
<gene>
    <name evidence="2" type="ORF">D7B24_003382</name>
</gene>
<comment type="caution">
    <text evidence="2">The sequence shown here is derived from an EMBL/GenBank/DDBJ whole genome shotgun (WGS) entry which is preliminary data.</text>
</comment>
<reference evidence="2 3" key="1">
    <citation type="submission" date="2018-10" db="EMBL/GenBank/DDBJ databases">
        <title>Genome sequence of Verticillium nonalfalfae VnAa140.</title>
        <authorList>
            <person name="Stajich J.E."/>
            <person name="Kasson M.T."/>
        </authorList>
    </citation>
    <scope>NUCLEOTIDE SEQUENCE [LARGE SCALE GENOMIC DNA]</scope>
    <source>
        <strain evidence="2 3">VnAa140</strain>
    </source>
</reference>
<name>A0A3M9XX62_9PEZI</name>
<dbReference type="EMBL" id="RBVV01000197">
    <property type="protein sequence ID" value="RNJ52495.1"/>
    <property type="molecule type" value="Genomic_DNA"/>
</dbReference>
<sequence>MVCRRAAKAPRGAAVAKDRALADLAVFAAAAPAPQWSVDAPQKPLAEQQSPKADPLHVFPLLPQVPSVEILSAVAQVPNPDWHPAPQCAVVPPQNPLEEQQSPKLDPLQVPKALWQAVPQWADESPHQFPDEQHAPKVELVQMNWFEPPQVPSGDASPGPGGFTGGGGGASQFPKVGWLRTLD</sequence>
<feature type="compositionally biased region" description="Gly residues" evidence="1">
    <location>
        <begin position="159"/>
        <end position="170"/>
    </location>
</feature>
<dbReference type="RefSeq" id="XP_028490653.1">
    <property type="nucleotide sequence ID" value="XM_028637573.1"/>
</dbReference>
<protein>
    <submittedName>
        <fullName evidence="2">Uncharacterized protein</fullName>
    </submittedName>
</protein>
<evidence type="ECO:0000256" key="1">
    <source>
        <dbReference type="SAM" id="MobiDB-lite"/>
    </source>
</evidence>
<evidence type="ECO:0000313" key="2">
    <source>
        <dbReference type="EMBL" id="RNJ52495.1"/>
    </source>
</evidence>
<accession>A0A3M9XX62</accession>
<proteinExistence type="predicted"/>
<dbReference type="GeneID" id="39607071"/>
<organism evidence="2 3">
    <name type="scientific">Verticillium nonalfalfae</name>
    <dbReference type="NCBI Taxonomy" id="1051616"/>
    <lineage>
        <taxon>Eukaryota</taxon>
        <taxon>Fungi</taxon>
        <taxon>Dikarya</taxon>
        <taxon>Ascomycota</taxon>
        <taxon>Pezizomycotina</taxon>
        <taxon>Sordariomycetes</taxon>
        <taxon>Hypocreomycetidae</taxon>
        <taxon>Glomerellales</taxon>
        <taxon>Plectosphaerellaceae</taxon>
        <taxon>Verticillium</taxon>
    </lineage>
</organism>
<dbReference type="Proteomes" id="UP000267145">
    <property type="component" value="Unassembled WGS sequence"/>
</dbReference>